<evidence type="ECO:0000313" key="4">
    <source>
        <dbReference type="Proteomes" id="UP001142489"/>
    </source>
</evidence>
<dbReference type="InterPro" id="IPR016729">
    <property type="entry name" value="FADD"/>
</dbReference>
<gene>
    <name evidence="3" type="ORF">JRQ81_012378</name>
</gene>
<feature type="region of interest" description="Disordered" evidence="1">
    <location>
        <begin position="171"/>
        <end position="197"/>
    </location>
</feature>
<comment type="caution">
    <text evidence="3">The sequence shown here is derived from an EMBL/GenBank/DDBJ whole genome shotgun (WGS) entry which is preliminary data.</text>
</comment>
<dbReference type="SMART" id="SM00005">
    <property type="entry name" value="DEATH"/>
    <property type="match status" value="1"/>
</dbReference>
<dbReference type="SUPFAM" id="SSF47986">
    <property type="entry name" value="DEATH domain"/>
    <property type="match status" value="1"/>
</dbReference>
<dbReference type="AlphaFoldDB" id="A0A9Q0Y0Z8"/>
<dbReference type="OrthoDB" id="535509at2759"/>
<feature type="region of interest" description="Disordered" evidence="1">
    <location>
        <begin position="1"/>
        <end position="34"/>
    </location>
</feature>
<dbReference type="InterPro" id="IPR000488">
    <property type="entry name" value="Death_dom"/>
</dbReference>
<proteinExistence type="predicted"/>
<keyword evidence="4" id="KW-1185">Reference proteome</keyword>
<evidence type="ECO:0000313" key="3">
    <source>
        <dbReference type="EMBL" id="KAJ7338486.1"/>
    </source>
</evidence>
<protein>
    <recommendedName>
        <fullName evidence="2">Death domain-containing protein</fullName>
    </recommendedName>
</protein>
<sequence>MESLQVDAVAEPPSNAQRDLPGSLHSSQPAGPVEETLFEACPVNEPVESCENSLEPPMTVERKLLEELNYHTYGSRMDKAESHRAPSSAAALEAERRRKVSYDPFPKVPAMPHTQDLYTGPRNSGPVVSPHGANANPYSYSWKPTPAATTPEPAPVPLDPTEFYGAGPANLRTPSPEDLYGSNPASKQPVPESGMDHHPKPLNPYFNAYLKSPSAGPGVLESTHFTKMNVTRSPSYGHSAGEPALYTIINSSGIQIGSYNCLKITDHTVQPNTVPADTHNNCPEYQKLFNSTAVVSEMHLNIVRENLGKHWKHFARKLGFQDPELDEIDHDYERDGLREKVYQMLQKWLMTEGSKGATVGKLAQALYTCHKIDLLNSFVRISQESETSNK</sequence>
<dbReference type="GO" id="GO:0007165">
    <property type="term" value="P:signal transduction"/>
    <property type="evidence" value="ECO:0007669"/>
    <property type="project" value="InterPro"/>
</dbReference>
<evidence type="ECO:0000256" key="1">
    <source>
        <dbReference type="SAM" id="MobiDB-lite"/>
    </source>
</evidence>
<accession>A0A9Q0Y0Z8</accession>
<feature type="domain" description="Death" evidence="2">
    <location>
        <begin position="296"/>
        <end position="382"/>
    </location>
</feature>
<dbReference type="Pfam" id="PF12721">
    <property type="entry name" value="RHIM"/>
    <property type="match status" value="1"/>
</dbReference>
<dbReference type="Gene3D" id="1.10.533.10">
    <property type="entry name" value="Death Domain, Fas"/>
    <property type="match status" value="1"/>
</dbReference>
<reference evidence="3" key="1">
    <citation type="journal article" date="2023" name="DNA Res.">
        <title>Chromosome-level genome assembly of Phrynocephalus forsythii using third-generation DNA sequencing and Hi-C analysis.</title>
        <authorList>
            <person name="Qi Y."/>
            <person name="Zhao W."/>
            <person name="Zhao Y."/>
            <person name="Niu C."/>
            <person name="Cao S."/>
            <person name="Zhang Y."/>
        </authorList>
    </citation>
    <scope>NUCLEOTIDE SEQUENCE</scope>
    <source>
        <tissue evidence="3">Muscle</tissue>
    </source>
</reference>
<dbReference type="InterPro" id="IPR025735">
    <property type="entry name" value="RHIM"/>
</dbReference>
<dbReference type="PANTHER" id="PTHR15077:SF12">
    <property type="entry name" value="DEATH DOMAIN-CONTAINING PROTEIN"/>
    <property type="match status" value="1"/>
</dbReference>
<dbReference type="EMBL" id="JAPFRF010000003">
    <property type="protein sequence ID" value="KAJ7338486.1"/>
    <property type="molecule type" value="Genomic_DNA"/>
</dbReference>
<dbReference type="InterPro" id="IPR011029">
    <property type="entry name" value="DEATH-like_dom_sf"/>
</dbReference>
<name>A0A9Q0Y0Z8_9SAUR</name>
<dbReference type="Pfam" id="PF00531">
    <property type="entry name" value="Death"/>
    <property type="match status" value="1"/>
</dbReference>
<dbReference type="PROSITE" id="PS50017">
    <property type="entry name" value="DEATH_DOMAIN"/>
    <property type="match status" value="1"/>
</dbReference>
<dbReference type="PANTHER" id="PTHR15077">
    <property type="entry name" value="FAS-ASSOCIATING DEATH DOMAIN-CONTAINING PROTEIN FADD"/>
    <property type="match status" value="1"/>
</dbReference>
<evidence type="ECO:0000259" key="2">
    <source>
        <dbReference type="PROSITE" id="PS50017"/>
    </source>
</evidence>
<dbReference type="Proteomes" id="UP001142489">
    <property type="component" value="Unassembled WGS sequence"/>
</dbReference>
<organism evidence="3 4">
    <name type="scientific">Phrynocephalus forsythii</name>
    <dbReference type="NCBI Taxonomy" id="171643"/>
    <lineage>
        <taxon>Eukaryota</taxon>
        <taxon>Metazoa</taxon>
        <taxon>Chordata</taxon>
        <taxon>Craniata</taxon>
        <taxon>Vertebrata</taxon>
        <taxon>Euteleostomi</taxon>
        <taxon>Lepidosauria</taxon>
        <taxon>Squamata</taxon>
        <taxon>Bifurcata</taxon>
        <taxon>Unidentata</taxon>
        <taxon>Episquamata</taxon>
        <taxon>Toxicofera</taxon>
        <taxon>Iguania</taxon>
        <taxon>Acrodonta</taxon>
        <taxon>Agamidae</taxon>
        <taxon>Agaminae</taxon>
        <taxon>Phrynocephalus</taxon>
    </lineage>
</organism>